<feature type="region of interest" description="Disordered" evidence="1">
    <location>
        <begin position="60"/>
        <end position="80"/>
    </location>
</feature>
<reference evidence="2" key="1">
    <citation type="journal article" date="2021" name="Nat. Commun.">
        <title>Genetic determinants of endophytism in the Arabidopsis root mycobiome.</title>
        <authorList>
            <person name="Mesny F."/>
            <person name="Miyauchi S."/>
            <person name="Thiergart T."/>
            <person name="Pickel B."/>
            <person name="Atanasova L."/>
            <person name="Karlsson M."/>
            <person name="Huettel B."/>
            <person name="Barry K.W."/>
            <person name="Haridas S."/>
            <person name="Chen C."/>
            <person name="Bauer D."/>
            <person name="Andreopoulos W."/>
            <person name="Pangilinan J."/>
            <person name="LaButti K."/>
            <person name="Riley R."/>
            <person name="Lipzen A."/>
            <person name="Clum A."/>
            <person name="Drula E."/>
            <person name="Henrissat B."/>
            <person name="Kohler A."/>
            <person name="Grigoriev I.V."/>
            <person name="Martin F.M."/>
            <person name="Hacquard S."/>
        </authorList>
    </citation>
    <scope>NUCLEOTIDE SEQUENCE</scope>
    <source>
        <strain evidence="2">MPI-CAGE-AT-0016</strain>
    </source>
</reference>
<accession>A0A8K0TGX4</accession>
<dbReference type="AlphaFoldDB" id="A0A8K0TGX4"/>
<evidence type="ECO:0000313" key="2">
    <source>
        <dbReference type="EMBL" id="KAH7362260.1"/>
    </source>
</evidence>
<dbReference type="Proteomes" id="UP000813385">
    <property type="component" value="Unassembled WGS sequence"/>
</dbReference>
<dbReference type="EMBL" id="JAGPXD010000003">
    <property type="protein sequence ID" value="KAH7362260.1"/>
    <property type="molecule type" value="Genomic_DNA"/>
</dbReference>
<keyword evidence="3" id="KW-1185">Reference proteome</keyword>
<protein>
    <submittedName>
        <fullName evidence="2">Uncharacterized protein</fullName>
    </submittedName>
</protein>
<proteinExistence type="predicted"/>
<organism evidence="2 3">
    <name type="scientific">Plectosphaerella cucumerina</name>
    <dbReference type="NCBI Taxonomy" id="40658"/>
    <lineage>
        <taxon>Eukaryota</taxon>
        <taxon>Fungi</taxon>
        <taxon>Dikarya</taxon>
        <taxon>Ascomycota</taxon>
        <taxon>Pezizomycotina</taxon>
        <taxon>Sordariomycetes</taxon>
        <taxon>Hypocreomycetidae</taxon>
        <taxon>Glomerellales</taxon>
        <taxon>Plectosphaerellaceae</taxon>
        <taxon>Plectosphaerella</taxon>
    </lineage>
</organism>
<gene>
    <name evidence="2" type="ORF">B0T11DRAFT_280489</name>
</gene>
<evidence type="ECO:0000256" key="1">
    <source>
        <dbReference type="SAM" id="MobiDB-lite"/>
    </source>
</evidence>
<comment type="caution">
    <text evidence="2">The sequence shown here is derived from an EMBL/GenBank/DDBJ whole genome shotgun (WGS) entry which is preliminary data.</text>
</comment>
<evidence type="ECO:0000313" key="3">
    <source>
        <dbReference type="Proteomes" id="UP000813385"/>
    </source>
</evidence>
<sequence>MTGAAAPTWKPRGPVVVFQFLNCLQARASPSSHRQPVHDVRCTAGARGAWLPELEVPRFSQSSGASPLTHCDGAVTADVD</sequence>
<name>A0A8K0TGX4_9PEZI</name>